<dbReference type="AlphaFoldDB" id="A0A4V3S654"/>
<feature type="domain" description="Protein N-terminal glutamine amidohydrolase alpha beta roll" evidence="9">
    <location>
        <begin position="56"/>
        <end position="230"/>
    </location>
</feature>
<evidence type="ECO:0000256" key="4">
    <source>
        <dbReference type="ARBA" id="ARBA00012718"/>
    </source>
</evidence>
<evidence type="ECO:0000256" key="7">
    <source>
        <dbReference type="ARBA" id="ARBA00048768"/>
    </source>
</evidence>
<dbReference type="EMBL" id="QBLH01003951">
    <property type="protein sequence ID" value="TGZ32114.1"/>
    <property type="molecule type" value="Genomic_DNA"/>
</dbReference>
<comment type="catalytic activity">
    <reaction evidence="7 8">
        <text>N-terminal L-glutaminyl-[protein] + H2O = N-terminal L-glutamyl-[protein] + NH4(+)</text>
        <dbReference type="Rhea" id="RHEA:50680"/>
        <dbReference type="Rhea" id="RHEA-COMP:12668"/>
        <dbReference type="Rhea" id="RHEA-COMP:12777"/>
        <dbReference type="ChEBI" id="CHEBI:15377"/>
        <dbReference type="ChEBI" id="CHEBI:28938"/>
        <dbReference type="ChEBI" id="CHEBI:64721"/>
        <dbReference type="ChEBI" id="CHEBI:64722"/>
        <dbReference type="EC" id="3.5.1.122"/>
    </reaction>
</comment>
<comment type="similarity">
    <text evidence="2 8">Belongs to the NTAQ1 family.</text>
</comment>
<dbReference type="GO" id="GO:0070773">
    <property type="term" value="F:protein-N-terminal glutamine amidohydrolase activity"/>
    <property type="evidence" value="ECO:0007669"/>
    <property type="project" value="UniProtKB-UniRule"/>
</dbReference>
<organism evidence="10 11">
    <name type="scientific">Temnothorax longispinosus</name>
    <dbReference type="NCBI Taxonomy" id="300112"/>
    <lineage>
        <taxon>Eukaryota</taxon>
        <taxon>Metazoa</taxon>
        <taxon>Ecdysozoa</taxon>
        <taxon>Arthropoda</taxon>
        <taxon>Hexapoda</taxon>
        <taxon>Insecta</taxon>
        <taxon>Pterygota</taxon>
        <taxon>Neoptera</taxon>
        <taxon>Endopterygota</taxon>
        <taxon>Hymenoptera</taxon>
        <taxon>Apocrita</taxon>
        <taxon>Aculeata</taxon>
        <taxon>Formicoidea</taxon>
        <taxon>Formicidae</taxon>
        <taxon>Myrmicinae</taxon>
        <taxon>Temnothorax</taxon>
    </lineage>
</organism>
<protein>
    <recommendedName>
        <fullName evidence="5 8">Protein N-terminal glutamine amidohydrolase</fullName>
        <ecNumber evidence="4 8">3.5.1.122</ecNumber>
    </recommendedName>
    <alternativeName>
        <fullName evidence="8">Protein NH2-terminal glutamine deamidase</fullName>
    </alternativeName>
</protein>
<name>A0A4V3S654_9HYME</name>
<evidence type="ECO:0000256" key="8">
    <source>
        <dbReference type="RuleBase" id="RU367082"/>
    </source>
</evidence>
<dbReference type="GO" id="GO:0005829">
    <property type="term" value="C:cytosol"/>
    <property type="evidence" value="ECO:0007669"/>
    <property type="project" value="TreeGrafter"/>
</dbReference>
<reference evidence="10 11" key="1">
    <citation type="journal article" date="2019" name="Philos. Trans. R. Soc. Lond., B, Biol. Sci.">
        <title>Ant behaviour and brain gene expression of defending hosts depend on the ecological success of the intruding social parasite.</title>
        <authorList>
            <person name="Kaur R."/>
            <person name="Stoldt M."/>
            <person name="Jongepier E."/>
            <person name="Feldmeyer B."/>
            <person name="Menzel F."/>
            <person name="Bornberg-Bauer E."/>
            <person name="Foitzik S."/>
        </authorList>
    </citation>
    <scope>NUCLEOTIDE SEQUENCE [LARGE SCALE GENOMIC DNA]</scope>
    <source>
        <tissue evidence="10">Whole body</tissue>
    </source>
</reference>
<evidence type="ECO:0000256" key="1">
    <source>
        <dbReference type="ARBA" id="ARBA00003923"/>
    </source>
</evidence>
<dbReference type="InterPro" id="IPR023128">
    <property type="entry name" value="Prot_N_Gln_amidohydro_ab_roll"/>
</dbReference>
<dbReference type="Gene3D" id="3.10.620.10">
    <property type="entry name" value="Protein N-terminal glutamine amidohydrolase, alpha beta roll"/>
    <property type="match status" value="1"/>
</dbReference>
<dbReference type="InterPro" id="IPR037132">
    <property type="entry name" value="N_Gln_amidohydro_ab_roll_sf"/>
</dbReference>
<keyword evidence="11" id="KW-1185">Reference proteome</keyword>
<keyword evidence="6 8" id="KW-0378">Hydrolase</keyword>
<dbReference type="Pfam" id="PF09764">
    <property type="entry name" value="Nt_Gln_amidase"/>
    <property type="match status" value="1"/>
</dbReference>
<comment type="function">
    <text evidence="1 8">Mediates the side-chain deamidation of N-terminal glutamine residues to glutamate, an important step in N-end rule pathway of protein degradation. Conversion of the resulting N-terminal glutamine to glutamate renders the protein susceptible to arginylation, polyubiquitination and degradation as specified by the N-end rule. Does not act on substrates with internal or C-terminal glutamine and does not act on non-glutamine residues in any position.</text>
</comment>
<sequence length="250" mass="28842">MAVEPRVTGNAKPLVPLFTKASDCVNTSCYWCPKFVVSLRIARTFLIEDKERCIPNFSEENVWKLCQDVATRHPSELQHCHVVFVSNPRRSVPLWRQRSGKDEDKLVVWDYHAILIYAPDERAVVYDLESCLPFPTHFWKYATETFRSDEALRPEYHRRFRLVPASVYLQQFASNRHHMKRKDGTWIKTPPDYPPISTPTCKDNLDSFINMEPGTGLGVVLSLKQLVNRFYRPNVNTPAPAPPQPQATAT</sequence>
<dbReference type="GO" id="GO:0008418">
    <property type="term" value="F:protein-N-terminal asparagine amidohydrolase activity"/>
    <property type="evidence" value="ECO:0007669"/>
    <property type="project" value="UniProtKB-UniRule"/>
</dbReference>
<evidence type="ECO:0000256" key="2">
    <source>
        <dbReference type="ARBA" id="ARBA00008985"/>
    </source>
</evidence>
<comment type="caution">
    <text evidence="10">The sequence shown here is derived from an EMBL/GenBank/DDBJ whole genome shotgun (WGS) entry which is preliminary data.</text>
</comment>
<evidence type="ECO:0000313" key="10">
    <source>
        <dbReference type="EMBL" id="TGZ32114.1"/>
    </source>
</evidence>
<dbReference type="PANTHER" id="PTHR13035">
    <property type="entry name" value="PROTEIN N-TERMINAL GLUTAMINE AMIDOHYDROLASE"/>
    <property type="match status" value="1"/>
</dbReference>
<proteinExistence type="inferred from homology"/>
<dbReference type="InterPro" id="IPR039733">
    <property type="entry name" value="NTAQ1"/>
</dbReference>
<dbReference type="Proteomes" id="UP000310200">
    <property type="component" value="Unassembled WGS sequence"/>
</dbReference>
<dbReference type="EC" id="3.5.1.122" evidence="4 8"/>
<gene>
    <name evidence="10" type="ORF">DBV15_01077</name>
</gene>
<dbReference type="PANTHER" id="PTHR13035:SF0">
    <property type="entry name" value="PROTEIN N-TERMINAL GLUTAMINE AMIDOHYDROLASE"/>
    <property type="match status" value="1"/>
</dbReference>
<accession>A0A4V3S654</accession>
<dbReference type="GO" id="GO:0005634">
    <property type="term" value="C:nucleus"/>
    <property type="evidence" value="ECO:0007669"/>
    <property type="project" value="TreeGrafter"/>
</dbReference>
<dbReference type="STRING" id="300112.A0A4V3S654"/>
<evidence type="ECO:0000313" key="11">
    <source>
        <dbReference type="Proteomes" id="UP000310200"/>
    </source>
</evidence>
<evidence type="ECO:0000256" key="3">
    <source>
        <dbReference type="ARBA" id="ARBA00011245"/>
    </source>
</evidence>
<evidence type="ECO:0000256" key="6">
    <source>
        <dbReference type="ARBA" id="ARBA00022801"/>
    </source>
</evidence>
<evidence type="ECO:0000256" key="5">
    <source>
        <dbReference type="ARBA" id="ARBA00021247"/>
    </source>
</evidence>
<comment type="subunit">
    <text evidence="3 8">Monomer.</text>
</comment>
<evidence type="ECO:0000259" key="9">
    <source>
        <dbReference type="Pfam" id="PF09764"/>
    </source>
</evidence>